<dbReference type="EMBL" id="SSGD01000032">
    <property type="protein sequence ID" value="TXI57886.1"/>
    <property type="molecule type" value="Genomic_DNA"/>
</dbReference>
<gene>
    <name evidence="1" type="ORF">E6Q54_06970</name>
</gene>
<reference evidence="1 2" key="1">
    <citation type="submission" date="2018-09" db="EMBL/GenBank/DDBJ databases">
        <title>Metagenome Assembled Genomes from an Advanced Water Purification Facility.</title>
        <authorList>
            <person name="Stamps B.W."/>
            <person name="Spear J.R."/>
        </authorList>
    </citation>
    <scope>NUCLEOTIDE SEQUENCE [LARGE SCALE GENOMIC DNA]</scope>
    <source>
        <strain evidence="1">Bin_29_2</strain>
    </source>
</reference>
<evidence type="ECO:0000313" key="1">
    <source>
        <dbReference type="EMBL" id="TXI57886.1"/>
    </source>
</evidence>
<dbReference type="Gene3D" id="3.90.226.10">
    <property type="entry name" value="2-enoyl-CoA Hydratase, Chain A, domain 1"/>
    <property type="match status" value="1"/>
</dbReference>
<proteinExistence type="predicted"/>
<keyword evidence="1" id="KW-0456">Lyase</keyword>
<protein>
    <submittedName>
        <fullName evidence="1">Enoyl-CoA hydratase</fullName>
        <ecNumber evidence="1">4.2.1.17</ecNumber>
    </submittedName>
</protein>
<dbReference type="EC" id="4.2.1.17" evidence="1"/>
<comment type="caution">
    <text evidence="1">The sequence shown here is derived from an EMBL/GenBank/DDBJ whole genome shotgun (WGS) entry which is preliminary data.</text>
</comment>
<dbReference type="GO" id="GO:0004300">
    <property type="term" value="F:enoyl-CoA hydratase activity"/>
    <property type="evidence" value="ECO:0007669"/>
    <property type="project" value="UniProtKB-EC"/>
</dbReference>
<dbReference type="AlphaFoldDB" id="A0A5C7Y871"/>
<feature type="non-terminal residue" evidence="1">
    <location>
        <position position="58"/>
    </location>
</feature>
<dbReference type="InterPro" id="IPR029045">
    <property type="entry name" value="ClpP/crotonase-like_dom_sf"/>
</dbReference>
<sequence>MSEFVSVHGDPEEPRIATLLISRPPTNAMTRQVYREIAAAAAEVSARDDVAAVVLYGG</sequence>
<organism evidence="1 2">
    <name type="scientific">Mycolicibacter arupensis</name>
    <dbReference type="NCBI Taxonomy" id="342002"/>
    <lineage>
        <taxon>Bacteria</taxon>
        <taxon>Bacillati</taxon>
        <taxon>Actinomycetota</taxon>
        <taxon>Actinomycetes</taxon>
        <taxon>Mycobacteriales</taxon>
        <taxon>Mycobacteriaceae</taxon>
        <taxon>Mycolicibacter</taxon>
    </lineage>
</organism>
<dbReference type="Proteomes" id="UP000321797">
    <property type="component" value="Unassembled WGS sequence"/>
</dbReference>
<name>A0A5C7Y871_9MYCO</name>
<evidence type="ECO:0000313" key="2">
    <source>
        <dbReference type="Proteomes" id="UP000321797"/>
    </source>
</evidence>
<dbReference type="SUPFAM" id="SSF52096">
    <property type="entry name" value="ClpP/crotonase"/>
    <property type="match status" value="1"/>
</dbReference>
<accession>A0A5C7Y871</accession>